<dbReference type="InterPro" id="IPR050796">
    <property type="entry name" value="SCF_F-box_component"/>
</dbReference>
<organism evidence="2 3">
    <name type="scientific">Buddleja alternifolia</name>
    <dbReference type="NCBI Taxonomy" id="168488"/>
    <lineage>
        <taxon>Eukaryota</taxon>
        <taxon>Viridiplantae</taxon>
        <taxon>Streptophyta</taxon>
        <taxon>Embryophyta</taxon>
        <taxon>Tracheophyta</taxon>
        <taxon>Spermatophyta</taxon>
        <taxon>Magnoliopsida</taxon>
        <taxon>eudicotyledons</taxon>
        <taxon>Gunneridae</taxon>
        <taxon>Pentapetalae</taxon>
        <taxon>asterids</taxon>
        <taxon>lamiids</taxon>
        <taxon>Lamiales</taxon>
        <taxon>Scrophulariaceae</taxon>
        <taxon>Buddlejeae</taxon>
        <taxon>Buddleja</taxon>
    </lineage>
</organism>
<name>A0AAV6WPW1_9LAMI</name>
<gene>
    <name evidence="2" type="ORF">BUALT_Bualt12G0085700</name>
</gene>
<dbReference type="PROSITE" id="PS50181">
    <property type="entry name" value="FBOX"/>
    <property type="match status" value="1"/>
</dbReference>
<dbReference type="AlphaFoldDB" id="A0AAV6WPW1"/>
<dbReference type="NCBIfam" id="TIGR01640">
    <property type="entry name" value="F_box_assoc_1"/>
    <property type="match status" value="1"/>
</dbReference>
<sequence length="398" mass="45242">MRDIPSDVFRQILSLLPAELLLQLRCVCKAWRNTVDDPTFINLHLHRQIHASSNGVGQLILRGELDSRLYALPLESLNNSDVSKEIIRNMPLIHNPFEGFGLMKLEVGSCNGIMLISHSNGHNFLWNLLTREFRKLPPPKITIKKSTGLYLSVRGLGYDCVADDYNVVKIAQVFDPRNRILKSETLVYSLKFDSWRKIKDLPYRISRLGGGILLNGALHWISTTKPFKSMDNLIIGLDLGSEDYRVLLLPVALPGPKKPSATHLGVLDGCLILSCYYQIERLDVWLMKDYGVRNSWIKLFSVSRLDNIGAVETLRPISYSKCKRWVLLQHDKKEFFWFDVEINICKKIRVHCPPTTFSSHFCVPSLVRLNVGGGDGGCSKARKQARDKGKILFEVELL</sequence>
<dbReference type="PANTHER" id="PTHR31672">
    <property type="entry name" value="BNACNNG10540D PROTEIN"/>
    <property type="match status" value="1"/>
</dbReference>
<dbReference type="SUPFAM" id="SSF81383">
    <property type="entry name" value="F-box domain"/>
    <property type="match status" value="1"/>
</dbReference>
<evidence type="ECO:0000313" key="3">
    <source>
        <dbReference type="Proteomes" id="UP000826271"/>
    </source>
</evidence>
<dbReference type="PANTHER" id="PTHR31672:SF13">
    <property type="entry name" value="F-BOX PROTEIN CPR30-LIKE"/>
    <property type="match status" value="1"/>
</dbReference>
<dbReference type="EMBL" id="WHWC01000012">
    <property type="protein sequence ID" value="KAG8372621.1"/>
    <property type="molecule type" value="Genomic_DNA"/>
</dbReference>
<reference evidence="2" key="1">
    <citation type="submission" date="2019-10" db="EMBL/GenBank/DDBJ databases">
        <authorList>
            <person name="Zhang R."/>
            <person name="Pan Y."/>
            <person name="Wang J."/>
            <person name="Ma R."/>
            <person name="Yu S."/>
        </authorList>
    </citation>
    <scope>NUCLEOTIDE SEQUENCE</scope>
    <source>
        <strain evidence="2">LA-IB0</strain>
        <tissue evidence="2">Leaf</tissue>
    </source>
</reference>
<proteinExistence type="predicted"/>
<accession>A0AAV6WPW1</accession>
<dbReference type="Gene3D" id="1.20.1280.50">
    <property type="match status" value="1"/>
</dbReference>
<dbReference type="Pfam" id="PF07734">
    <property type="entry name" value="FBA_1"/>
    <property type="match status" value="1"/>
</dbReference>
<dbReference type="InterPro" id="IPR006527">
    <property type="entry name" value="F-box-assoc_dom_typ1"/>
</dbReference>
<protein>
    <recommendedName>
        <fullName evidence="1">F-box domain-containing protein</fullName>
    </recommendedName>
</protein>
<dbReference type="InterPro" id="IPR017451">
    <property type="entry name" value="F-box-assoc_interact_dom"/>
</dbReference>
<feature type="domain" description="F-box" evidence="1">
    <location>
        <begin position="1"/>
        <end position="43"/>
    </location>
</feature>
<keyword evidence="3" id="KW-1185">Reference proteome</keyword>
<dbReference type="SMART" id="SM00256">
    <property type="entry name" value="FBOX"/>
    <property type="match status" value="1"/>
</dbReference>
<dbReference type="InterPro" id="IPR036047">
    <property type="entry name" value="F-box-like_dom_sf"/>
</dbReference>
<comment type="caution">
    <text evidence="2">The sequence shown here is derived from an EMBL/GenBank/DDBJ whole genome shotgun (WGS) entry which is preliminary data.</text>
</comment>
<evidence type="ECO:0000313" key="2">
    <source>
        <dbReference type="EMBL" id="KAG8372621.1"/>
    </source>
</evidence>
<evidence type="ECO:0000259" key="1">
    <source>
        <dbReference type="PROSITE" id="PS50181"/>
    </source>
</evidence>
<dbReference type="Pfam" id="PF00646">
    <property type="entry name" value="F-box"/>
    <property type="match status" value="1"/>
</dbReference>
<dbReference type="InterPro" id="IPR001810">
    <property type="entry name" value="F-box_dom"/>
</dbReference>
<dbReference type="Proteomes" id="UP000826271">
    <property type="component" value="Unassembled WGS sequence"/>
</dbReference>